<feature type="chain" id="PRO_5019573617" description="GPR158/179 extracellular domain-containing protein" evidence="9">
    <location>
        <begin position="21"/>
        <end position="797"/>
    </location>
</feature>
<feature type="domain" description="GPR158/179 extracellular" evidence="10">
    <location>
        <begin position="637"/>
        <end position="733"/>
    </location>
</feature>
<sequence>MDGRMSRLFIFSAIFIAINGQFEWQTRDAFDVIRQKLDAINSDNCQVVDKNDLFLPMDTVTHIPDLSWLGVDPVFPNRSSLLQIHNLALSRAFYFSYILQKATDLDEPGFMYYFLSTIADVAANRFINSSAVYYAPNMAFTPSYKGFYNKTMPLFAPRAFRVDDFNDPYHLQGTSTLNTIEATDLGAIPLNSRSLNYTHDVFTINEWYKKWLPDLSKRHDSKRTYTVHISHANNTNETFVWHGPPAAYDKDKPVAWFRPYFDCDRSNKWIMGGVVPIADIYPRHTGWRHIELPLYVAAVVMELDFDRLDINQCPISKGNPGPNYFADTARCKKKTTECEPIHGYGFRRGGYQCRCKPGNRLPKTVRTPYLGEIVERATQMEYKKGFGCEKIGYIGVRTQRKNRMSAYDRMRHLGIIKTVTGLSGNQNTSIRLDPEYVTTLVKKEITEANCNEIKRTMPEKLVLRGDVSFGKEDRFENQARMAMRLANFISAFLQVINPEEVFAEFRVPDRSLTADQIIGEVVSVVIGDLDILGCGVAFDRNKFPNYTLFAPYAYRIERKTDTYFVDDLSRRRERADDFYLYQNSFDILKTRWSSNIDDLQTYTSKVNIRFNSSGLSSIHYDVYPLQYKAAEMKHGYWSSPFFDCSGFHKKWILSYSVPFFGYDKIKSNLEFKGVVMVSMPLEKLDINQCSSEGEMYNAFKNTHKCDRHSSRCVPILGRRFETGGYKCECLQGFEYPLNDDITYFDGQVVESEYVHMLNDEPSRFDTLKCRIAASTHLQSNSFTVLLLTLIFLVLHRF</sequence>
<evidence type="ECO:0000256" key="5">
    <source>
        <dbReference type="ARBA" id="ARBA00023040"/>
    </source>
</evidence>
<keyword evidence="3" id="KW-0472">Membrane</keyword>
<evidence type="ECO:0000256" key="2">
    <source>
        <dbReference type="ARBA" id="ARBA00007242"/>
    </source>
</evidence>
<keyword evidence="6" id="KW-0675">Receptor</keyword>
<keyword evidence="7" id="KW-0325">Glycoprotein</keyword>
<dbReference type="PANTHER" id="PTHR32546">
    <property type="entry name" value="G-PROTEIN COUPLED RECEPTOR 158-RELATED"/>
    <property type="match status" value="1"/>
</dbReference>
<feature type="signal peptide" evidence="9">
    <location>
        <begin position="1"/>
        <end position="20"/>
    </location>
</feature>
<evidence type="ECO:0000256" key="8">
    <source>
        <dbReference type="ARBA" id="ARBA00023224"/>
    </source>
</evidence>
<protein>
    <recommendedName>
        <fullName evidence="10">GPR158/179 extracellular domain-containing protein</fullName>
    </recommendedName>
</protein>
<gene>
    <name evidence="11" type="ORF">B4U80_10938</name>
</gene>
<dbReference type="InterPro" id="IPR043458">
    <property type="entry name" value="GPR158/179"/>
</dbReference>
<keyword evidence="5" id="KW-0297">G-protein coupled receptor</keyword>
<keyword evidence="12" id="KW-1185">Reference proteome</keyword>
<dbReference type="STRING" id="299467.A0A443SNH9"/>
<evidence type="ECO:0000313" key="11">
    <source>
        <dbReference type="EMBL" id="RWS29076.1"/>
    </source>
</evidence>
<evidence type="ECO:0000256" key="3">
    <source>
        <dbReference type="ARBA" id="ARBA00022475"/>
    </source>
</evidence>
<feature type="domain" description="GPR158/179 extracellular" evidence="10">
    <location>
        <begin position="256"/>
        <end position="358"/>
    </location>
</feature>
<evidence type="ECO:0000256" key="6">
    <source>
        <dbReference type="ARBA" id="ARBA00023170"/>
    </source>
</evidence>
<dbReference type="Pfam" id="PF22572">
    <property type="entry name" value="GPR158_179_EC"/>
    <property type="match status" value="2"/>
</dbReference>
<evidence type="ECO:0000256" key="7">
    <source>
        <dbReference type="ARBA" id="ARBA00023180"/>
    </source>
</evidence>
<dbReference type="VEuPathDB" id="VectorBase:LDEU002963"/>
<dbReference type="GO" id="GO:0004930">
    <property type="term" value="F:G protein-coupled receptor activity"/>
    <property type="evidence" value="ECO:0007669"/>
    <property type="project" value="UniProtKB-KW"/>
</dbReference>
<reference evidence="11 12" key="1">
    <citation type="journal article" date="2018" name="Gigascience">
        <title>Genomes of trombidid mites reveal novel predicted allergens and laterally-transferred genes associated with secondary metabolism.</title>
        <authorList>
            <person name="Dong X."/>
            <person name="Chaisiri K."/>
            <person name="Xia D."/>
            <person name="Armstrong S.D."/>
            <person name="Fang Y."/>
            <person name="Donnelly M.J."/>
            <person name="Kadowaki T."/>
            <person name="McGarry J.W."/>
            <person name="Darby A.C."/>
            <person name="Makepeace B.L."/>
        </authorList>
    </citation>
    <scope>NUCLEOTIDE SEQUENCE [LARGE SCALE GENOMIC DNA]</scope>
    <source>
        <strain evidence="11">UoL-UT</strain>
    </source>
</reference>
<dbReference type="EMBL" id="NCKV01001080">
    <property type="protein sequence ID" value="RWS29076.1"/>
    <property type="molecule type" value="Genomic_DNA"/>
</dbReference>
<keyword evidence="4 9" id="KW-0732">Signal</keyword>
<evidence type="ECO:0000256" key="1">
    <source>
        <dbReference type="ARBA" id="ARBA00004651"/>
    </source>
</evidence>
<accession>A0A443SNH9</accession>
<dbReference type="CDD" id="cd00054">
    <property type="entry name" value="EGF_CA"/>
    <property type="match status" value="1"/>
</dbReference>
<dbReference type="AlphaFoldDB" id="A0A443SNH9"/>
<organism evidence="11 12">
    <name type="scientific">Leptotrombidium deliense</name>
    <dbReference type="NCBI Taxonomy" id="299467"/>
    <lineage>
        <taxon>Eukaryota</taxon>
        <taxon>Metazoa</taxon>
        <taxon>Ecdysozoa</taxon>
        <taxon>Arthropoda</taxon>
        <taxon>Chelicerata</taxon>
        <taxon>Arachnida</taxon>
        <taxon>Acari</taxon>
        <taxon>Acariformes</taxon>
        <taxon>Trombidiformes</taxon>
        <taxon>Prostigmata</taxon>
        <taxon>Anystina</taxon>
        <taxon>Parasitengona</taxon>
        <taxon>Trombiculoidea</taxon>
        <taxon>Trombiculidae</taxon>
        <taxon>Leptotrombidium</taxon>
    </lineage>
</organism>
<comment type="subcellular location">
    <subcellularLocation>
        <location evidence="1">Cell membrane</location>
        <topology evidence="1">Multi-pass membrane protein</topology>
    </subcellularLocation>
</comment>
<dbReference type="OrthoDB" id="9970547at2759"/>
<evidence type="ECO:0000256" key="4">
    <source>
        <dbReference type="ARBA" id="ARBA00022729"/>
    </source>
</evidence>
<keyword evidence="3" id="KW-1003">Cell membrane</keyword>
<name>A0A443SNH9_9ACAR</name>
<dbReference type="GO" id="GO:0005886">
    <property type="term" value="C:plasma membrane"/>
    <property type="evidence" value="ECO:0007669"/>
    <property type="project" value="UniProtKB-SubCell"/>
</dbReference>
<proteinExistence type="inferred from homology"/>
<comment type="similarity">
    <text evidence="2">Belongs to the G-protein coupled receptor 3 family.</text>
</comment>
<dbReference type="InterPro" id="IPR054714">
    <property type="entry name" value="GPR158_179_extracellular"/>
</dbReference>
<dbReference type="PANTHER" id="PTHR32546:SF25">
    <property type="entry name" value="MIP05539P"/>
    <property type="match status" value="1"/>
</dbReference>
<evidence type="ECO:0000256" key="9">
    <source>
        <dbReference type="SAM" id="SignalP"/>
    </source>
</evidence>
<dbReference type="Proteomes" id="UP000288716">
    <property type="component" value="Unassembled WGS sequence"/>
</dbReference>
<comment type="caution">
    <text evidence="11">The sequence shown here is derived from an EMBL/GenBank/DDBJ whole genome shotgun (WGS) entry which is preliminary data.</text>
</comment>
<dbReference type="Gene3D" id="3.30.450.20">
    <property type="entry name" value="PAS domain"/>
    <property type="match status" value="1"/>
</dbReference>
<keyword evidence="8" id="KW-0807">Transducer</keyword>
<evidence type="ECO:0000313" key="12">
    <source>
        <dbReference type="Proteomes" id="UP000288716"/>
    </source>
</evidence>
<evidence type="ECO:0000259" key="10">
    <source>
        <dbReference type="Pfam" id="PF22572"/>
    </source>
</evidence>